<dbReference type="AlphaFoldDB" id="A0A7U2FCG0"/>
<proteinExistence type="predicted"/>
<evidence type="ECO:0000256" key="1">
    <source>
        <dbReference type="SAM" id="Coils"/>
    </source>
</evidence>
<feature type="region of interest" description="Disordered" evidence="2">
    <location>
        <begin position="132"/>
        <end position="163"/>
    </location>
</feature>
<keyword evidence="4" id="KW-1185">Reference proteome</keyword>
<organism evidence="3 4">
    <name type="scientific">Phaeosphaeria nodorum (strain SN15 / ATCC MYA-4574 / FGSC 10173)</name>
    <name type="common">Glume blotch fungus</name>
    <name type="synonym">Parastagonospora nodorum</name>
    <dbReference type="NCBI Taxonomy" id="321614"/>
    <lineage>
        <taxon>Eukaryota</taxon>
        <taxon>Fungi</taxon>
        <taxon>Dikarya</taxon>
        <taxon>Ascomycota</taxon>
        <taxon>Pezizomycotina</taxon>
        <taxon>Dothideomycetes</taxon>
        <taxon>Pleosporomycetidae</taxon>
        <taxon>Pleosporales</taxon>
        <taxon>Pleosporineae</taxon>
        <taxon>Phaeosphaeriaceae</taxon>
        <taxon>Parastagonospora</taxon>
    </lineage>
</organism>
<dbReference type="VEuPathDB" id="FungiDB:JI435_090370"/>
<dbReference type="EMBL" id="CP069033">
    <property type="protein sequence ID" value="QRD00475.1"/>
    <property type="molecule type" value="Genomic_DNA"/>
</dbReference>
<protein>
    <submittedName>
        <fullName evidence="3">Uncharacterized protein</fullName>
    </submittedName>
</protein>
<feature type="compositionally biased region" description="Polar residues" evidence="2">
    <location>
        <begin position="134"/>
        <end position="152"/>
    </location>
</feature>
<evidence type="ECO:0000256" key="2">
    <source>
        <dbReference type="SAM" id="MobiDB-lite"/>
    </source>
</evidence>
<dbReference type="Proteomes" id="UP000663193">
    <property type="component" value="Chromosome 11"/>
</dbReference>
<reference evidence="4" key="1">
    <citation type="journal article" date="2021" name="BMC Genomics">
        <title>Chromosome-level genome assembly and manually-curated proteome of model necrotroph Parastagonospora nodorum Sn15 reveals a genome-wide trove of candidate effector homologs, and redundancy of virulence-related functions within an accessory chromosome.</title>
        <authorList>
            <person name="Bertazzoni S."/>
            <person name="Jones D.A.B."/>
            <person name="Phan H.T."/>
            <person name="Tan K.-C."/>
            <person name="Hane J.K."/>
        </authorList>
    </citation>
    <scope>NUCLEOTIDE SEQUENCE [LARGE SCALE GENOMIC DNA]</scope>
    <source>
        <strain evidence="4">SN15 / ATCC MYA-4574 / FGSC 10173)</strain>
    </source>
</reference>
<keyword evidence="1" id="KW-0175">Coiled coil</keyword>
<sequence length="903" mass="102792">MPSIISANFGALSGLSDLKGRTKKILSDPDQVKSRQRTEMVAYIACVRRSTAVAPPSTVYRNKHFMPCAVLDTSTVSTAFSHSEVHMTNRTKIQTSSQLLRDVKVAWDKAAAHARTQKYVDELSATAVNPIDVNAQSTLPPENASEPGSETIETGKDASYDSQAETAQKLTDLQQLVEQKDRDCEEMHAQCEQSGLEVQEFRGNYAILDKKYEAQLAQRVNDKAMVDEAQQHCDAVDENYAKLEAKFDAIKNGHGQTIKQLQAQLKMNDQEKAKLQDSHRCAIAVLQDSHKKDLAKKTVEVKRALSLFTLKQEALESTRRELLRVAEVADSNRKAWAQEKQDFEFRAEVSDASALDTIGANESEIMRLTERNRILEDEVQLLSFPERGHSKEVLYAITNSAAIRKEITEERRELMVVKEKLENTLESIHTDREIFEADQKKETEARVHAHELKRQVDTLQQKLVLREDAIRGMELRKVPSDLDRKDVLGSNLGMMVFVENDSLQTQLKGLEQEKQEVQTKYNKLDDENLDLLIRISDIEKLANDDKTELEVLRAYKAFAEKELEVVPGGSAVSKDSDELRRYLRDTTGQIQLLSQQAIEMGAELDEKRECITRVEDEADTKCRKFADETDFWTGLYFDEAVPHVERLYGEIKALNIELGRHVEPKERLVRNKRFEERAVLRNACKYTMKGVDTAKIPAEYYEPGFVPGVVAATYDAMRFLRPRGWIPLYNRDKVYYQPMYKPFTEEDAAARLEAQQHKEKEKQDRVAQEMLGAIIGMYPWSSCSINDANISSARKNKPTQDRPTPLCEVAPSSRLVTRQVLNRPVMNKPVTGTAFSVMKRPNMQVNEGRYVEQPPSTPAYAVNGPPWKPRYADFQGMTEEDCKEMDPEVKQHFVDGYLKGRRA</sequence>
<feature type="coiled-coil region" evidence="1">
    <location>
        <begin position="404"/>
        <end position="469"/>
    </location>
</feature>
<gene>
    <name evidence="3" type="ORF">JI435_090370</name>
</gene>
<accession>A0A7U2FCG0</accession>
<feature type="coiled-coil region" evidence="1">
    <location>
        <begin position="500"/>
        <end position="530"/>
    </location>
</feature>
<dbReference type="KEGG" id="pno:SNOG_09037"/>
<name>A0A7U2FCG0_PHANO</name>
<evidence type="ECO:0000313" key="3">
    <source>
        <dbReference type="EMBL" id="QRD00475.1"/>
    </source>
</evidence>
<dbReference type="OrthoDB" id="3798031at2759"/>
<evidence type="ECO:0000313" key="4">
    <source>
        <dbReference type="Proteomes" id="UP000663193"/>
    </source>
</evidence>
<feature type="coiled-coil region" evidence="1">
    <location>
        <begin position="226"/>
        <end position="278"/>
    </location>
</feature>
<dbReference type="RefSeq" id="XP_001799340.1">
    <property type="nucleotide sequence ID" value="XM_001799288.1"/>
</dbReference>